<dbReference type="Proteomes" id="UP000824120">
    <property type="component" value="Chromosome 9"/>
</dbReference>
<dbReference type="AlphaFoldDB" id="A0A9J5XD98"/>
<sequence length="274" mass="32403">MEEDEKIGGLHVYPQEYEDFALCISSCELFGLHFTEEFWRQTASIQWYNEGDKSTKIFHSLVKGRRKRLALQRVLRSDGIWAEGEEEIVTEVVKFFQDQFTGRDCRDDLNLIHFIKPTINREEISLIKDIPEEEEIKSVEYENQSGQKINKEKSLFYMFNKAANKHGPQTVEWKRGSQVWKLMFQARDYIDQDIWWEARGGQASLWHDNWTQSGALHFLMPTSHTRNHEFADVRCIMDTNGWNQNLLKELFNEETCEQVKKVLGMGQIVEERDQ</sequence>
<evidence type="ECO:0000313" key="1">
    <source>
        <dbReference type="EMBL" id="KAG5585575.1"/>
    </source>
</evidence>
<keyword evidence="2" id="KW-1185">Reference proteome</keyword>
<reference evidence="1 2" key="1">
    <citation type="submission" date="2020-09" db="EMBL/GenBank/DDBJ databases">
        <title>De no assembly of potato wild relative species, Solanum commersonii.</title>
        <authorList>
            <person name="Cho K."/>
        </authorList>
    </citation>
    <scope>NUCLEOTIDE SEQUENCE [LARGE SCALE GENOMIC DNA]</scope>
    <source>
        <strain evidence="1">LZ3.2</strain>
        <tissue evidence="1">Leaf</tissue>
    </source>
</reference>
<evidence type="ECO:0000313" key="2">
    <source>
        <dbReference type="Proteomes" id="UP000824120"/>
    </source>
</evidence>
<name>A0A9J5XD98_SOLCO</name>
<dbReference type="EMBL" id="JACXVP010000009">
    <property type="protein sequence ID" value="KAG5585575.1"/>
    <property type="molecule type" value="Genomic_DNA"/>
</dbReference>
<dbReference type="OrthoDB" id="1304154at2759"/>
<organism evidence="1 2">
    <name type="scientific">Solanum commersonii</name>
    <name type="common">Commerson's wild potato</name>
    <name type="synonym">Commerson's nightshade</name>
    <dbReference type="NCBI Taxonomy" id="4109"/>
    <lineage>
        <taxon>Eukaryota</taxon>
        <taxon>Viridiplantae</taxon>
        <taxon>Streptophyta</taxon>
        <taxon>Embryophyta</taxon>
        <taxon>Tracheophyta</taxon>
        <taxon>Spermatophyta</taxon>
        <taxon>Magnoliopsida</taxon>
        <taxon>eudicotyledons</taxon>
        <taxon>Gunneridae</taxon>
        <taxon>Pentapetalae</taxon>
        <taxon>asterids</taxon>
        <taxon>lamiids</taxon>
        <taxon>Solanales</taxon>
        <taxon>Solanaceae</taxon>
        <taxon>Solanoideae</taxon>
        <taxon>Solaneae</taxon>
        <taxon>Solanum</taxon>
    </lineage>
</organism>
<protein>
    <submittedName>
        <fullName evidence="1">Uncharacterized protein</fullName>
    </submittedName>
</protein>
<comment type="caution">
    <text evidence="1">The sequence shown here is derived from an EMBL/GenBank/DDBJ whole genome shotgun (WGS) entry which is preliminary data.</text>
</comment>
<proteinExistence type="predicted"/>
<accession>A0A9J5XD98</accession>
<gene>
    <name evidence="1" type="ORF">H5410_046009</name>
</gene>